<dbReference type="Proteomes" id="UP000812287">
    <property type="component" value="Unassembled WGS sequence"/>
</dbReference>
<gene>
    <name evidence="1" type="ORF">BT62DRAFT_937496</name>
</gene>
<comment type="caution">
    <text evidence="1">The sequence shown here is derived from an EMBL/GenBank/DDBJ whole genome shotgun (WGS) entry which is preliminary data.</text>
</comment>
<dbReference type="GeneID" id="66109629"/>
<proteinExistence type="predicted"/>
<sequence length="67" mass="7728">INHYLAHVQQSFSAIVLSPRLAHHAYMNRTVLLPRFRQELVFMVFSFARIPKRLPAGQVELRDGPSV</sequence>
<evidence type="ECO:0000313" key="2">
    <source>
        <dbReference type="Proteomes" id="UP000812287"/>
    </source>
</evidence>
<reference evidence="1" key="1">
    <citation type="submission" date="2020-11" db="EMBL/GenBank/DDBJ databases">
        <title>Adaptations for nitrogen fixation in a non-lichenized fungal sporocarp promotes dispersal by wood-feeding termites.</title>
        <authorList>
            <consortium name="DOE Joint Genome Institute"/>
            <person name="Koch R.A."/>
            <person name="Yoon G."/>
            <person name="Arayal U."/>
            <person name="Lail K."/>
            <person name="Amirebrahimi M."/>
            <person name="Labutti K."/>
            <person name="Lipzen A."/>
            <person name="Riley R."/>
            <person name="Barry K."/>
            <person name="Henrissat B."/>
            <person name="Grigoriev I.V."/>
            <person name="Herr J.R."/>
            <person name="Aime M.C."/>
        </authorList>
    </citation>
    <scope>NUCLEOTIDE SEQUENCE</scope>
    <source>
        <strain evidence="1">MCA 3950</strain>
    </source>
</reference>
<organism evidence="1 2">
    <name type="scientific">Guyanagaster necrorhizus</name>
    <dbReference type="NCBI Taxonomy" id="856835"/>
    <lineage>
        <taxon>Eukaryota</taxon>
        <taxon>Fungi</taxon>
        <taxon>Dikarya</taxon>
        <taxon>Basidiomycota</taxon>
        <taxon>Agaricomycotina</taxon>
        <taxon>Agaricomycetes</taxon>
        <taxon>Agaricomycetidae</taxon>
        <taxon>Agaricales</taxon>
        <taxon>Marasmiineae</taxon>
        <taxon>Physalacriaceae</taxon>
        <taxon>Guyanagaster</taxon>
    </lineage>
</organism>
<dbReference type="AlphaFoldDB" id="A0A9P7VIB0"/>
<name>A0A9P7VIB0_9AGAR</name>
<dbReference type="EMBL" id="MU250564">
    <property type="protein sequence ID" value="KAG7441070.1"/>
    <property type="molecule type" value="Genomic_DNA"/>
</dbReference>
<accession>A0A9P7VIB0</accession>
<protein>
    <submittedName>
        <fullName evidence="1">Uncharacterized protein</fullName>
    </submittedName>
</protein>
<feature type="non-terminal residue" evidence="1">
    <location>
        <position position="1"/>
    </location>
</feature>
<dbReference type="RefSeq" id="XP_043034570.1">
    <property type="nucleotide sequence ID" value="XM_043187332.1"/>
</dbReference>
<keyword evidence="2" id="KW-1185">Reference proteome</keyword>
<evidence type="ECO:0000313" key="1">
    <source>
        <dbReference type="EMBL" id="KAG7441070.1"/>
    </source>
</evidence>